<dbReference type="SUPFAM" id="SSF81383">
    <property type="entry name" value="F-box domain"/>
    <property type="match status" value="1"/>
</dbReference>
<protein>
    <recommendedName>
        <fullName evidence="1">F-box domain-containing protein</fullName>
    </recommendedName>
</protein>
<proteinExistence type="predicted"/>
<accession>A0A4Y7Q1S5</accession>
<keyword evidence="3" id="KW-1185">Reference proteome</keyword>
<dbReference type="Proteomes" id="UP000294933">
    <property type="component" value="Unassembled WGS sequence"/>
</dbReference>
<organism evidence="2 3">
    <name type="scientific">Rickenella mellea</name>
    <dbReference type="NCBI Taxonomy" id="50990"/>
    <lineage>
        <taxon>Eukaryota</taxon>
        <taxon>Fungi</taxon>
        <taxon>Dikarya</taxon>
        <taxon>Basidiomycota</taxon>
        <taxon>Agaricomycotina</taxon>
        <taxon>Agaricomycetes</taxon>
        <taxon>Hymenochaetales</taxon>
        <taxon>Rickenellaceae</taxon>
        <taxon>Rickenella</taxon>
    </lineage>
</organism>
<evidence type="ECO:0000313" key="2">
    <source>
        <dbReference type="EMBL" id="TDL21188.1"/>
    </source>
</evidence>
<dbReference type="EMBL" id="ML170182">
    <property type="protein sequence ID" value="TDL21188.1"/>
    <property type="molecule type" value="Genomic_DNA"/>
</dbReference>
<dbReference type="OrthoDB" id="3229088at2759"/>
<sequence length="483" mass="55047">MNYTVWQTTGARMKSPSLNCPAAADVDCVMNLLSTVKNEGWDAAVAEDVLYGEHHGGHRHSTSYDSYEEPLLSLRQVLEDSKRCMAVINEVKDRLGKKIRSLRKRAMPLVFEDGIKRLPDELLAKIFVFEHFSVEPLDNYALRSVSHVCHRFREVALHTPRSWTRLAARNPDAQIQTFLSRSVGPYSNRWSHLELCDLAPSIMRKRGVNTFPRLRYLHHWDVDLFTCQMPSLSHIVLVAPSVRPETSFQTQLTDFEIIFQDEDEVDIDGLARALQCMRSLRDLNVHSLRSGHGDNDSGWKINLKPHSVQIDSLTVSVGEGVAPKVAQELYGVLSVFKASRLDTSLENVDEVPINYLINSEGKLLIFSTLMVFRINQELDIPRLIRTISESCDIAHTIYFDTPVAYHFCTHWPFNPKGWSPVTSICHLQFLNCVTLDENSVDVMAKHPVFAGIQKLEILHCSHVSEEYLLELQDEVGEKLKWTI</sequence>
<dbReference type="InterPro" id="IPR036047">
    <property type="entry name" value="F-box-like_dom_sf"/>
</dbReference>
<dbReference type="InterPro" id="IPR001810">
    <property type="entry name" value="F-box_dom"/>
</dbReference>
<name>A0A4Y7Q1S5_9AGAM</name>
<reference evidence="2 3" key="1">
    <citation type="submission" date="2018-06" db="EMBL/GenBank/DDBJ databases">
        <title>A transcriptomic atlas of mushroom development highlights an independent origin of complex multicellularity.</title>
        <authorList>
            <consortium name="DOE Joint Genome Institute"/>
            <person name="Krizsan K."/>
            <person name="Almasi E."/>
            <person name="Merenyi Z."/>
            <person name="Sahu N."/>
            <person name="Viragh M."/>
            <person name="Koszo T."/>
            <person name="Mondo S."/>
            <person name="Kiss B."/>
            <person name="Balint B."/>
            <person name="Kues U."/>
            <person name="Barry K."/>
            <person name="Hegedus J.C."/>
            <person name="Henrissat B."/>
            <person name="Johnson J."/>
            <person name="Lipzen A."/>
            <person name="Ohm R."/>
            <person name="Nagy I."/>
            <person name="Pangilinan J."/>
            <person name="Yan J."/>
            <person name="Xiong Y."/>
            <person name="Grigoriev I.V."/>
            <person name="Hibbett D.S."/>
            <person name="Nagy L.G."/>
        </authorList>
    </citation>
    <scope>NUCLEOTIDE SEQUENCE [LARGE SCALE GENOMIC DNA]</scope>
    <source>
        <strain evidence="2 3">SZMC22713</strain>
    </source>
</reference>
<dbReference type="Pfam" id="PF12937">
    <property type="entry name" value="F-box-like"/>
    <property type="match status" value="1"/>
</dbReference>
<dbReference type="VEuPathDB" id="FungiDB:BD410DRAFT_899020"/>
<evidence type="ECO:0000313" key="3">
    <source>
        <dbReference type="Proteomes" id="UP000294933"/>
    </source>
</evidence>
<gene>
    <name evidence="2" type="ORF">BD410DRAFT_899020</name>
</gene>
<feature type="domain" description="F-box" evidence="1">
    <location>
        <begin position="116"/>
        <end position="167"/>
    </location>
</feature>
<dbReference type="AlphaFoldDB" id="A0A4Y7Q1S5"/>
<evidence type="ECO:0000259" key="1">
    <source>
        <dbReference type="Pfam" id="PF12937"/>
    </source>
</evidence>
<dbReference type="Gene3D" id="1.20.1280.50">
    <property type="match status" value="1"/>
</dbReference>